<dbReference type="PANTHER" id="PTHR43531:SF11">
    <property type="entry name" value="METHYL-ACCEPTING CHEMOTAXIS PROTEIN 3"/>
    <property type="match status" value="1"/>
</dbReference>
<dbReference type="GO" id="GO:0004888">
    <property type="term" value="F:transmembrane signaling receptor activity"/>
    <property type="evidence" value="ECO:0007669"/>
    <property type="project" value="TreeGrafter"/>
</dbReference>
<name>A0A7G7Q2J6_STEMA</name>
<dbReference type="Gene3D" id="1.20.120.1530">
    <property type="match status" value="1"/>
</dbReference>
<dbReference type="InterPro" id="IPR003660">
    <property type="entry name" value="HAMP_dom"/>
</dbReference>
<proteinExistence type="inferred from homology"/>
<dbReference type="SUPFAM" id="SSF158472">
    <property type="entry name" value="HAMP domain-like"/>
    <property type="match status" value="1"/>
</dbReference>
<dbReference type="Proteomes" id="UP000634179">
    <property type="component" value="Unassembled WGS sequence"/>
</dbReference>
<dbReference type="SMART" id="SM00304">
    <property type="entry name" value="HAMP"/>
    <property type="match status" value="1"/>
</dbReference>
<dbReference type="InterPro" id="IPR024478">
    <property type="entry name" value="HlyB_4HB_MCP"/>
</dbReference>
<dbReference type="InterPro" id="IPR051310">
    <property type="entry name" value="MCP_chemotaxis"/>
</dbReference>
<comment type="similarity">
    <text evidence="2">Belongs to the methyl-accepting chemotaxis (MCP) protein family.</text>
</comment>
<evidence type="ECO:0000313" key="4">
    <source>
        <dbReference type="Proteomes" id="UP000634179"/>
    </source>
</evidence>
<dbReference type="Pfam" id="PF00672">
    <property type="entry name" value="HAMP"/>
    <property type="match status" value="1"/>
</dbReference>
<dbReference type="GO" id="GO:0006935">
    <property type="term" value="P:chemotaxis"/>
    <property type="evidence" value="ECO:0007669"/>
    <property type="project" value="UniProtKB-KW"/>
</dbReference>
<dbReference type="PROSITE" id="PS50885">
    <property type="entry name" value="HAMP"/>
    <property type="match status" value="1"/>
</dbReference>
<dbReference type="InterPro" id="IPR047347">
    <property type="entry name" value="YvaQ-like_sensor"/>
</dbReference>
<dbReference type="AlphaFoldDB" id="A0A7G7Q2J6"/>
<evidence type="ECO:0000313" key="3">
    <source>
        <dbReference type="EMBL" id="MBH1790774.1"/>
    </source>
</evidence>
<evidence type="ECO:0000256" key="1">
    <source>
        <dbReference type="ARBA" id="ARBA00022500"/>
    </source>
</evidence>
<reference evidence="3" key="1">
    <citation type="submission" date="2020-11" db="EMBL/GenBank/DDBJ databases">
        <title>Enhanced detection system for hospital associated transmission using whole genome sequencing surveillance.</title>
        <authorList>
            <person name="Harrison L.H."/>
            <person name="Van Tyne D."/>
            <person name="Marsh J.W."/>
            <person name="Griffith M.P."/>
            <person name="Snyder D.J."/>
            <person name="Cooper V.S."/>
            <person name="Mustapha M."/>
        </authorList>
    </citation>
    <scope>NUCLEOTIDE SEQUENCE</scope>
    <source>
        <strain evidence="3">STEN00053</strain>
    </source>
</reference>
<dbReference type="Pfam" id="PF12729">
    <property type="entry name" value="4HB_MCP_1"/>
    <property type="match status" value="1"/>
</dbReference>
<gene>
    <name evidence="3" type="ORF">I5V89_12920</name>
</gene>
<evidence type="ECO:0000256" key="2">
    <source>
        <dbReference type="ARBA" id="ARBA00029447"/>
    </source>
</evidence>
<dbReference type="PANTHER" id="PTHR43531">
    <property type="entry name" value="PROTEIN ICFG"/>
    <property type="match status" value="1"/>
</dbReference>
<dbReference type="CDD" id="cd19411">
    <property type="entry name" value="MCP2201-like_sensor"/>
    <property type="match status" value="1"/>
</dbReference>
<organism evidence="3 4">
    <name type="scientific">Stenotrophomonas maltophilia</name>
    <name type="common">Pseudomonas maltophilia</name>
    <name type="synonym">Xanthomonas maltophilia</name>
    <dbReference type="NCBI Taxonomy" id="40324"/>
    <lineage>
        <taxon>Bacteria</taxon>
        <taxon>Pseudomonadati</taxon>
        <taxon>Pseudomonadota</taxon>
        <taxon>Gammaproteobacteria</taxon>
        <taxon>Lysobacterales</taxon>
        <taxon>Lysobacteraceae</taxon>
        <taxon>Stenotrophomonas</taxon>
        <taxon>Stenotrophomonas maltophilia group</taxon>
    </lineage>
</organism>
<dbReference type="GO" id="GO:0007165">
    <property type="term" value="P:signal transduction"/>
    <property type="evidence" value="ECO:0007669"/>
    <property type="project" value="InterPro"/>
</dbReference>
<dbReference type="GO" id="GO:0005886">
    <property type="term" value="C:plasma membrane"/>
    <property type="evidence" value="ECO:0007669"/>
    <property type="project" value="TreeGrafter"/>
</dbReference>
<dbReference type="RefSeq" id="WP_006375645.1">
    <property type="nucleotide sequence ID" value="NZ_JVKB01000051.1"/>
</dbReference>
<keyword evidence="1" id="KW-0145">Chemotaxis</keyword>
<sequence>MLAFAITTSMTLALGIFTIVRASHSKQELSRIESVWAPGSYAIGEMRAQFGDLRIYETSQVSEATSAEAVKQYEQRIVAGKAKINELVKQYLRSFADGEDAALFKPVSAALSDYFVIHDQLHAALLAGDAEAAQTISVTESRAKRVALFDAMEKVSEYNLRGMKAELATNAASLNNLMSITGLVLAVLYLVASVLGWAISRSVTRPIGEALPAIRSVANGDLNVRTDYQSRDEARQMLLSLRQMVATLERFSNDTKVMVKLHEAEDISHRIPEDLPGVYGELAKGMNTMVFEHLEAILDAIQVLNEYAAGDLRRDARRLPGSRACSTNRWTLPKQVCWRSTRRSSGWQCRLPTATSPPAVTRLRSSTTLN</sequence>
<dbReference type="CDD" id="cd06225">
    <property type="entry name" value="HAMP"/>
    <property type="match status" value="1"/>
</dbReference>
<protein>
    <submittedName>
        <fullName evidence="3">MCP four helix bundle domain-containing protein</fullName>
    </submittedName>
</protein>
<dbReference type="EMBL" id="JADUOV010000008">
    <property type="protein sequence ID" value="MBH1790774.1"/>
    <property type="molecule type" value="Genomic_DNA"/>
</dbReference>
<accession>A0A7G7Q2J6</accession>
<comment type="caution">
    <text evidence="3">The sequence shown here is derived from an EMBL/GenBank/DDBJ whole genome shotgun (WGS) entry which is preliminary data.</text>
</comment>